<feature type="compositionally biased region" description="Basic and acidic residues" evidence="2">
    <location>
        <begin position="822"/>
        <end position="831"/>
    </location>
</feature>
<feature type="compositionally biased region" description="Polar residues" evidence="2">
    <location>
        <begin position="60"/>
        <end position="92"/>
    </location>
</feature>
<dbReference type="AlphaFoldDB" id="I2H0N0"/>
<dbReference type="KEGG" id="tbl:TBLA_0C01170"/>
<dbReference type="HOGENOM" id="CLU_339527_0_0_1"/>
<dbReference type="RefSeq" id="XP_004179451.1">
    <property type="nucleotide sequence ID" value="XM_004179403.1"/>
</dbReference>
<organism evidence="3 4">
    <name type="scientific">Henningerozyma blattae (strain ATCC 34711 / CBS 6284 / DSM 70876 / NBRC 10599 / NRRL Y-10934 / UCD 77-7)</name>
    <name type="common">Yeast</name>
    <name type="synonym">Tetrapisispora blattae</name>
    <dbReference type="NCBI Taxonomy" id="1071380"/>
    <lineage>
        <taxon>Eukaryota</taxon>
        <taxon>Fungi</taxon>
        <taxon>Dikarya</taxon>
        <taxon>Ascomycota</taxon>
        <taxon>Saccharomycotina</taxon>
        <taxon>Saccharomycetes</taxon>
        <taxon>Saccharomycetales</taxon>
        <taxon>Saccharomycetaceae</taxon>
        <taxon>Henningerozyma</taxon>
    </lineage>
</organism>
<evidence type="ECO:0000256" key="1">
    <source>
        <dbReference type="SAM" id="Coils"/>
    </source>
</evidence>
<keyword evidence="1" id="KW-0175">Coiled coil</keyword>
<accession>I2H0N0</accession>
<proteinExistence type="predicted"/>
<dbReference type="OrthoDB" id="349045at2759"/>
<feature type="region of interest" description="Disordered" evidence="2">
    <location>
        <begin position="795"/>
        <end position="837"/>
    </location>
</feature>
<dbReference type="InParanoid" id="I2H0N0"/>
<dbReference type="EMBL" id="HE806318">
    <property type="protein sequence ID" value="CCH59932.1"/>
    <property type="molecule type" value="Genomic_DNA"/>
</dbReference>
<evidence type="ECO:0008006" key="5">
    <source>
        <dbReference type="Google" id="ProtNLM"/>
    </source>
</evidence>
<dbReference type="Proteomes" id="UP000002866">
    <property type="component" value="Chromosome 3"/>
</dbReference>
<gene>
    <name evidence="3" type="primary">TBLA0C01170</name>
    <name evidence="3" type="ORF">TBLA_0C01170</name>
</gene>
<name>I2H0N0_HENB6</name>
<feature type="region of interest" description="Disordered" evidence="2">
    <location>
        <begin position="760"/>
        <end position="782"/>
    </location>
</feature>
<feature type="coiled-coil region" evidence="1">
    <location>
        <begin position="713"/>
        <end position="740"/>
    </location>
</feature>
<dbReference type="GeneID" id="14494901"/>
<feature type="region of interest" description="Disordered" evidence="2">
    <location>
        <begin position="42"/>
        <end position="92"/>
    </location>
</feature>
<evidence type="ECO:0000313" key="4">
    <source>
        <dbReference type="Proteomes" id="UP000002866"/>
    </source>
</evidence>
<dbReference type="STRING" id="1071380.I2H0N0"/>
<sequence length="837" mass="96729">MTFADFSTVKIQKMNNHNSNITLDNNSNHGNHNLKTDELKKAALSSPTSSNHTSSDEKSSSVGTISPNVAVSSTSPKKSLNKNSGSTTHSVNSNMISASGSINELTVNLANSGTTNSLTIPYEEYISTVSLPFDEFRTATPSKLNPNETPESANLDLIKDVNEFIDCFPYSKVIPYARYIVKIMTFINKFESFFPLELLDLSYQDFEIGLSLIDEKLLEKNEESALKLIRDKMDLLCLSLLKLLFAKENNEVFKPRGSIMNYRKTKSPYGKLLQQLRKSLDIYGYPIEWKTQEYDSENNSQNTLHDKMNEEPVDPNHPEILIPDNPYSTNFLLLPLEEDPLQNRRIEKVGLIALEPLDRVIFLSTLCTWCLSYSVPIRTEINYLTNIFKGYVSVDTQYVPRYLKKGSFETKHDFLNLCKKVEIRIEKRKRRRGLNPASQSQRTKDLKAQLDILDSIKKSLKFVKTTTEKNEINLIKNYKKWCQIFDIESSLIVESNPISNPYKELQYKLRLNEFFVNRIPKIGDFYIPRLHTYSLLKSKSTNNEEFSVYTDLINLETLLDEFKNGNYTARDIYYSIKNSNLTISLRFKLLFHNTSGAINGINFTEKRFKACDNYWYEICYDSKSLLTFIKYLENSLLPQYEASLNDRFIKDCTRNVSISEVSTNSKETNLLEGDTDIIDNGLGEIKSLCDPQYDSLVVLYKYLDKMRYYFQVLEQVQQQGEEIENEIKIKQKEKEKEENEIKANQPLGVRRSSRLRKLSNHNKALEDTQNLSTNDEYAGGEDELYSDYSEYEAELETASVGTGLDDEEEDIHPKKANQKHVRIQDTREERMLKRRRK</sequence>
<evidence type="ECO:0000256" key="2">
    <source>
        <dbReference type="SAM" id="MobiDB-lite"/>
    </source>
</evidence>
<dbReference type="eggNOG" id="ENOG502QVSC">
    <property type="taxonomic scope" value="Eukaryota"/>
</dbReference>
<reference evidence="3 4" key="1">
    <citation type="journal article" date="2011" name="Proc. Natl. Acad. Sci. U.S.A.">
        <title>Evolutionary erosion of yeast sex chromosomes by mating-type switching accidents.</title>
        <authorList>
            <person name="Gordon J.L."/>
            <person name="Armisen D."/>
            <person name="Proux-Wera E."/>
            <person name="Oheigeartaigh S.S."/>
            <person name="Byrne K.P."/>
            <person name="Wolfe K.H."/>
        </authorList>
    </citation>
    <scope>NUCLEOTIDE SEQUENCE [LARGE SCALE GENOMIC DNA]</scope>
    <source>
        <strain evidence="4">ATCC 34711 / CBS 6284 / DSM 70876 / NBRC 10599 / NRRL Y-10934 / UCD 77-7</strain>
    </source>
</reference>
<keyword evidence="4" id="KW-1185">Reference proteome</keyword>
<protein>
    <recommendedName>
        <fullName evidence="5">WHIM1 domain-containing protein</fullName>
    </recommendedName>
</protein>
<evidence type="ECO:0000313" key="3">
    <source>
        <dbReference type="EMBL" id="CCH59932.1"/>
    </source>
</evidence>